<keyword evidence="2 6" id="KW-0812">Transmembrane</keyword>
<gene>
    <name evidence="7" type="ORF">VKT23_001075</name>
</gene>
<feature type="transmembrane region" description="Helical" evidence="6">
    <location>
        <begin position="112"/>
        <end position="131"/>
    </location>
</feature>
<feature type="compositionally biased region" description="Acidic residues" evidence="5">
    <location>
        <begin position="310"/>
        <end position="323"/>
    </location>
</feature>
<feature type="region of interest" description="Disordered" evidence="5">
    <location>
        <begin position="225"/>
        <end position="252"/>
    </location>
</feature>
<comment type="subcellular location">
    <subcellularLocation>
        <location evidence="1">Membrane</location>
        <topology evidence="1">Multi-pass membrane protein</topology>
    </subcellularLocation>
</comment>
<evidence type="ECO:0000313" key="8">
    <source>
        <dbReference type="Proteomes" id="UP001498398"/>
    </source>
</evidence>
<evidence type="ECO:0000256" key="3">
    <source>
        <dbReference type="ARBA" id="ARBA00022989"/>
    </source>
</evidence>
<feature type="region of interest" description="Disordered" evidence="5">
    <location>
        <begin position="287"/>
        <end position="329"/>
    </location>
</feature>
<feature type="compositionally biased region" description="Basic and acidic residues" evidence="5">
    <location>
        <begin position="228"/>
        <end position="238"/>
    </location>
</feature>
<comment type="caution">
    <text evidence="7">The sequence shown here is derived from an EMBL/GenBank/DDBJ whole genome shotgun (WGS) entry which is preliminary data.</text>
</comment>
<organism evidence="7 8">
    <name type="scientific">Marasmiellus scandens</name>
    <dbReference type="NCBI Taxonomy" id="2682957"/>
    <lineage>
        <taxon>Eukaryota</taxon>
        <taxon>Fungi</taxon>
        <taxon>Dikarya</taxon>
        <taxon>Basidiomycota</taxon>
        <taxon>Agaricomycotina</taxon>
        <taxon>Agaricomycetes</taxon>
        <taxon>Agaricomycetidae</taxon>
        <taxon>Agaricales</taxon>
        <taxon>Marasmiineae</taxon>
        <taxon>Omphalotaceae</taxon>
        <taxon>Marasmiellus</taxon>
    </lineage>
</organism>
<keyword evidence="8" id="KW-1185">Reference proteome</keyword>
<keyword evidence="4 6" id="KW-0472">Membrane</keyword>
<sequence length="329" mass="37478">MIATVVSGWSGTFALVIIGPTVLDTKTRGPYFGISGHWCWITEQYPTERIVLDYLFMFMAALFSLILYLLIFLHFRGVPILSRWRAYFRETEHSNEDEFEAKGMEIAKRMSLYPVAYSVIVLPIAATRFSSWAGHEISFAVVIFSAILFQMSGIINVALFFTIGRVLPPQSISIVNLKREISRPHTFKPPPPILDPGISDPYYASSELDSRPTLPVLSEGIDITFPEPDLRNHTEVSKDPVPSQHEAEYSVEPLQIRKPRPDMLPDIEVSKRLDSVYDFYEREGRRRSLDSYYDPGAETGRSHDSYKDVDLDDTPIEQSDSDDYSVYSN</sequence>
<dbReference type="PANTHER" id="PTHR23112">
    <property type="entry name" value="G PROTEIN-COUPLED RECEPTOR 157-RELATED"/>
    <property type="match status" value="1"/>
</dbReference>
<dbReference type="PANTHER" id="PTHR23112:SF0">
    <property type="entry name" value="TRANSMEMBRANE PROTEIN 116"/>
    <property type="match status" value="1"/>
</dbReference>
<evidence type="ECO:0008006" key="9">
    <source>
        <dbReference type="Google" id="ProtNLM"/>
    </source>
</evidence>
<feature type="transmembrane region" description="Helical" evidence="6">
    <location>
        <begin position="54"/>
        <end position="75"/>
    </location>
</feature>
<keyword evidence="3 6" id="KW-1133">Transmembrane helix</keyword>
<proteinExistence type="predicted"/>
<dbReference type="Proteomes" id="UP001498398">
    <property type="component" value="Unassembled WGS sequence"/>
</dbReference>
<feature type="compositionally biased region" description="Basic and acidic residues" evidence="5">
    <location>
        <begin position="300"/>
        <end position="309"/>
    </location>
</feature>
<evidence type="ECO:0000256" key="2">
    <source>
        <dbReference type="ARBA" id="ARBA00022692"/>
    </source>
</evidence>
<accession>A0ABR1K7X3</accession>
<evidence type="ECO:0000256" key="1">
    <source>
        <dbReference type="ARBA" id="ARBA00004141"/>
    </source>
</evidence>
<reference evidence="7 8" key="1">
    <citation type="submission" date="2024-01" db="EMBL/GenBank/DDBJ databases">
        <title>A draft genome for the cacao thread blight pathogen Marasmiellus scandens.</title>
        <authorList>
            <person name="Baruah I.K."/>
            <person name="Leung J."/>
            <person name="Bukari Y."/>
            <person name="Amoako-Attah I."/>
            <person name="Meinhardt L.W."/>
            <person name="Bailey B.A."/>
            <person name="Cohen S.P."/>
        </authorList>
    </citation>
    <scope>NUCLEOTIDE SEQUENCE [LARGE SCALE GENOMIC DNA]</scope>
    <source>
        <strain evidence="7 8">GH-19</strain>
    </source>
</reference>
<dbReference type="EMBL" id="JBANRG010000001">
    <property type="protein sequence ID" value="KAK7472971.1"/>
    <property type="molecule type" value="Genomic_DNA"/>
</dbReference>
<name>A0ABR1K7X3_9AGAR</name>
<feature type="transmembrane region" description="Helical" evidence="6">
    <location>
        <begin position="137"/>
        <end position="161"/>
    </location>
</feature>
<evidence type="ECO:0000256" key="4">
    <source>
        <dbReference type="ARBA" id="ARBA00023136"/>
    </source>
</evidence>
<protein>
    <recommendedName>
        <fullName evidence="9">Glucose receptor Git3 N-terminal domain-containing protein</fullName>
    </recommendedName>
</protein>
<evidence type="ECO:0000256" key="5">
    <source>
        <dbReference type="SAM" id="MobiDB-lite"/>
    </source>
</evidence>
<evidence type="ECO:0000256" key="6">
    <source>
        <dbReference type="SAM" id="Phobius"/>
    </source>
</evidence>
<evidence type="ECO:0000313" key="7">
    <source>
        <dbReference type="EMBL" id="KAK7472971.1"/>
    </source>
</evidence>